<dbReference type="AlphaFoldDB" id="A0ABD2XSN2"/>
<evidence type="ECO:0000313" key="2">
    <source>
        <dbReference type="Proteomes" id="UP001630127"/>
    </source>
</evidence>
<accession>A0ABD2XSN2</accession>
<sequence>MPKKKAPLKAITAQIVASCPPPWERWCPSLAQHMIPGPIEGEMKVLEHSLEWSLCQMMGGIHLSVRFFLVSNNDHFHVFSTVKVRGHLFHSFNVFARVRVIEL</sequence>
<keyword evidence="2" id="KW-1185">Reference proteome</keyword>
<protein>
    <submittedName>
        <fullName evidence="1">Uncharacterized protein</fullName>
    </submittedName>
</protein>
<proteinExistence type="predicted"/>
<gene>
    <name evidence="1" type="ORF">ACH5RR_040948</name>
</gene>
<organism evidence="1 2">
    <name type="scientific">Cinchona calisaya</name>
    <dbReference type="NCBI Taxonomy" id="153742"/>
    <lineage>
        <taxon>Eukaryota</taxon>
        <taxon>Viridiplantae</taxon>
        <taxon>Streptophyta</taxon>
        <taxon>Embryophyta</taxon>
        <taxon>Tracheophyta</taxon>
        <taxon>Spermatophyta</taxon>
        <taxon>Magnoliopsida</taxon>
        <taxon>eudicotyledons</taxon>
        <taxon>Gunneridae</taxon>
        <taxon>Pentapetalae</taxon>
        <taxon>asterids</taxon>
        <taxon>lamiids</taxon>
        <taxon>Gentianales</taxon>
        <taxon>Rubiaceae</taxon>
        <taxon>Cinchonoideae</taxon>
        <taxon>Cinchoneae</taxon>
        <taxon>Cinchona</taxon>
    </lineage>
</organism>
<reference evidence="1 2" key="1">
    <citation type="submission" date="2024-11" db="EMBL/GenBank/DDBJ databases">
        <title>A near-complete genome assembly of Cinchona calisaya.</title>
        <authorList>
            <person name="Lian D.C."/>
            <person name="Zhao X.W."/>
            <person name="Wei L."/>
        </authorList>
    </citation>
    <scope>NUCLEOTIDE SEQUENCE [LARGE SCALE GENOMIC DNA]</scope>
    <source>
        <tissue evidence="1">Nenye</tissue>
    </source>
</reference>
<name>A0ABD2XSN2_9GENT</name>
<dbReference type="EMBL" id="JBJUIK010000017">
    <property type="protein sequence ID" value="KAL3498216.1"/>
    <property type="molecule type" value="Genomic_DNA"/>
</dbReference>
<dbReference type="Proteomes" id="UP001630127">
    <property type="component" value="Unassembled WGS sequence"/>
</dbReference>
<comment type="caution">
    <text evidence="1">The sequence shown here is derived from an EMBL/GenBank/DDBJ whole genome shotgun (WGS) entry which is preliminary data.</text>
</comment>
<evidence type="ECO:0000313" key="1">
    <source>
        <dbReference type="EMBL" id="KAL3498216.1"/>
    </source>
</evidence>